<organism evidence="1">
    <name type="scientific">viral metagenome</name>
    <dbReference type="NCBI Taxonomy" id="1070528"/>
    <lineage>
        <taxon>unclassified sequences</taxon>
        <taxon>metagenomes</taxon>
        <taxon>organismal metagenomes</taxon>
    </lineage>
</organism>
<evidence type="ECO:0000313" key="2">
    <source>
        <dbReference type="EMBL" id="QJH95497.1"/>
    </source>
</evidence>
<evidence type="ECO:0000313" key="1">
    <source>
        <dbReference type="EMBL" id="QJA45744.1"/>
    </source>
</evidence>
<protein>
    <submittedName>
        <fullName evidence="1">Uncharacterized protein</fullName>
    </submittedName>
</protein>
<proteinExistence type="predicted"/>
<dbReference type="EMBL" id="MT143996">
    <property type="protein sequence ID" value="QJA45744.1"/>
    <property type="molecule type" value="Genomic_DNA"/>
</dbReference>
<accession>A0A6H1ZDW2</accession>
<reference evidence="1" key="1">
    <citation type="submission" date="2020-03" db="EMBL/GenBank/DDBJ databases">
        <title>The deep terrestrial virosphere.</title>
        <authorList>
            <person name="Holmfeldt K."/>
            <person name="Nilsson E."/>
            <person name="Simone D."/>
            <person name="Lopez-Fernandez M."/>
            <person name="Wu X."/>
            <person name="de Brujin I."/>
            <person name="Lundin D."/>
            <person name="Andersson A."/>
            <person name="Bertilsson S."/>
            <person name="Dopson M."/>
        </authorList>
    </citation>
    <scope>NUCLEOTIDE SEQUENCE</scope>
    <source>
        <strain evidence="1">TM448A00274</strain>
        <strain evidence="2">TM448B00451</strain>
    </source>
</reference>
<dbReference type="EMBL" id="MT144621">
    <property type="protein sequence ID" value="QJH95497.1"/>
    <property type="molecule type" value="Genomic_DNA"/>
</dbReference>
<sequence>MPYSGETFVIPCNEGGWNANPNTDLVSPKQMVDVININLHKGGRGTRGGAEVVNGTVIASAPQVMGLYQFRLTDGSESIVTATADGKIQTDYNTELKTGLTASKYSNFEVINDTLYVCNGADVPQTWDGSAGTTSDLALIPTDWAGTNFPKIMIKHGKGNSERLWGLGCPTTPKTVYASKNGSADFSDAEVKLINIETGDGFGIVGGVEYGDRLFCFGKRQAYVINDTDTDLSNWGYEAAQWTGGAAHERLICKTPNDIVAVTEDLDVYSVVAAESYGDYKAASLTRPAFINKWIDDNVDKSQINKFHIIYDPELRAIKLFVVRTGQTAVDTCLVYFIDLGPERGWTKHRYSTATLASCSALVRVSVGSWKIYTGGTAGYVFQLESSTFNDNGVYYYNGYTIPFVPIENARTTKRFDRLWLVIIPQATETINAGVSIDGSQIVGAYFLVDENSNPVVNESGDLITADTAVELSVTASASLTLQNLSVRLGKIGQRIQVEVYNETINTSFFVSQMMIDFMPVGSKAY</sequence>
<name>A0A6H1ZDW2_9ZZZZ</name>
<gene>
    <name evidence="1" type="ORF">TM448A00274_0028</name>
    <name evidence="2" type="ORF">TM448B00451_0021</name>
</gene>
<dbReference type="AlphaFoldDB" id="A0A6H1ZDW2"/>